<keyword evidence="3" id="KW-1185">Reference proteome</keyword>
<sequence>MTFRRFQYRPSPPPAEGSPSQWLPPMTPSTSAPAAVPLPSITPAPIQPTAAVPPPVPKVQHILTGVFELGNQSAALFSINGISRRVYVGETIGSSGWSLMQVANQEVVIRRNREVYTIEIGQKF</sequence>
<feature type="compositionally biased region" description="Low complexity" evidence="1">
    <location>
        <begin position="28"/>
        <end position="39"/>
    </location>
</feature>
<comment type="caution">
    <text evidence="2">The sequence shown here is derived from an EMBL/GenBank/DDBJ whole genome shotgun (WGS) entry which is preliminary data.</text>
</comment>
<dbReference type="STRING" id="1497020.DO97_06310"/>
<evidence type="ECO:0000313" key="3">
    <source>
        <dbReference type="Proteomes" id="UP000030170"/>
    </source>
</evidence>
<evidence type="ECO:0000313" key="2">
    <source>
        <dbReference type="EMBL" id="KGF73944.1"/>
    </source>
</evidence>
<gene>
    <name evidence="2" type="ORF">DO97_06310</name>
</gene>
<reference evidence="2 3" key="1">
    <citation type="journal article" date="2014" name="Mol. Ecol.">
        <title>Evolution of Synechococcus.</title>
        <authorList>
            <person name="Dvorak P."/>
            <person name="Casamatta D."/>
            <person name="Hasler P."/>
            <person name="Poulickova A."/>
            <person name="Ondrej V."/>
            <person name="Sanges R."/>
        </authorList>
    </citation>
    <scope>NUCLEOTIDE SEQUENCE [LARGE SCALE GENOMIC DNA]</scope>
    <source>
        <strain evidence="2 3">CAUP A 1101</strain>
    </source>
</reference>
<dbReference type="OrthoDB" id="428674at2"/>
<dbReference type="AlphaFoldDB" id="A0A098TNS5"/>
<evidence type="ECO:0008006" key="4">
    <source>
        <dbReference type="Google" id="ProtNLM"/>
    </source>
</evidence>
<protein>
    <recommendedName>
        <fullName evidence="4">Type II secretion system protein GspC N-terminal domain-containing protein</fullName>
    </recommendedName>
</protein>
<organism evidence="2 3">
    <name type="scientific">Neosynechococcus sphagnicola sy1</name>
    <dbReference type="NCBI Taxonomy" id="1497020"/>
    <lineage>
        <taxon>Bacteria</taxon>
        <taxon>Bacillati</taxon>
        <taxon>Cyanobacteriota</taxon>
        <taxon>Cyanophyceae</taxon>
        <taxon>Neosynechococcales</taxon>
        <taxon>Neosynechococcaceae</taxon>
        <taxon>Neosynechococcus</taxon>
    </lineage>
</organism>
<dbReference type="EMBL" id="JJML01000002">
    <property type="protein sequence ID" value="KGF73944.1"/>
    <property type="molecule type" value="Genomic_DNA"/>
</dbReference>
<dbReference type="RefSeq" id="WP_036530581.1">
    <property type="nucleotide sequence ID" value="NZ_JJML01000002.1"/>
</dbReference>
<evidence type="ECO:0000256" key="1">
    <source>
        <dbReference type="SAM" id="MobiDB-lite"/>
    </source>
</evidence>
<proteinExistence type="predicted"/>
<dbReference type="Proteomes" id="UP000030170">
    <property type="component" value="Unassembled WGS sequence"/>
</dbReference>
<name>A0A098TNS5_9CYAN</name>
<accession>A0A098TNS5</accession>
<feature type="region of interest" description="Disordered" evidence="1">
    <location>
        <begin position="1"/>
        <end position="40"/>
    </location>
</feature>